<evidence type="ECO:0000256" key="3">
    <source>
        <dbReference type="ARBA" id="ARBA00022741"/>
    </source>
</evidence>
<evidence type="ECO:0000313" key="6">
    <source>
        <dbReference type="EMBL" id="PFK30783.1"/>
    </source>
</evidence>
<evidence type="ECO:0000259" key="5">
    <source>
        <dbReference type="PROSITE" id="PS50893"/>
    </source>
</evidence>
<protein>
    <submittedName>
        <fullName evidence="6">ABC transporter</fullName>
    </submittedName>
</protein>
<dbReference type="GO" id="GO:0005524">
    <property type="term" value="F:ATP binding"/>
    <property type="evidence" value="ECO:0007669"/>
    <property type="project" value="UniProtKB-KW"/>
</dbReference>
<dbReference type="SUPFAM" id="SSF52540">
    <property type="entry name" value="P-loop containing nucleoside triphosphate hydrolases"/>
    <property type="match status" value="1"/>
</dbReference>
<keyword evidence="3" id="KW-0547">Nucleotide-binding</keyword>
<comment type="similarity">
    <text evidence="1">Belongs to the ABC transporter superfamily.</text>
</comment>
<reference evidence="6 7" key="1">
    <citation type="submission" date="2017-09" db="EMBL/GenBank/DDBJ databases">
        <title>Large-scale bioinformatics analysis of Bacillus genomes uncovers conserved roles of natural products in bacterial physiology.</title>
        <authorList>
            <consortium name="Agbiome Team Llc"/>
            <person name="Bleich R.M."/>
            <person name="Grubbs K.J."/>
            <person name="Santa Maria K.C."/>
            <person name="Allen S.E."/>
            <person name="Farag S."/>
            <person name="Shank E.A."/>
            <person name="Bowers A."/>
        </authorList>
    </citation>
    <scope>NUCLEOTIDE SEQUENCE [LARGE SCALE GENOMIC DNA]</scope>
    <source>
        <strain evidence="6 7">AFS083043</strain>
    </source>
</reference>
<accession>A0A2B0LM25</accession>
<dbReference type="Gene3D" id="3.40.50.300">
    <property type="entry name" value="P-loop containing nucleotide triphosphate hydrolases"/>
    <property type="match status" value="1"/>
</dbReference>
<dbReference type="InterPro" id="IPR003593">
    <property type="entry name" value="AAA+_ATPase"/>
</dbReference>
<dbReference type="PANTHER" id="PTHR43335">
    <property type="entry name" value="ABC TRANSPORTER, ATP-BINDING PROTEIN"/>
    <property type="match status" value="1"/>
</dbReference>
<dbReference type="InterPro" id="IPR027417">
    <property type="entry name" value="P-loop_NTPase"/>
</dbReference>
<organism evidence="6 7">
    <name type="scientific">Bacillus cereus</name>
    <dbReference type="NCBI Taxonomy" id="1396"/>
    <lineage>
        <taxon>Bacteria</taxon>
        <taxon>Bacillati</taxon>
        <taxon>Bacillota</taxon>
        <taxon>Bacilli</taxon>
        <taxon>Bacillales</taxon>
        <taxon>Bacillaceae</taxon>
        <taxon>Bacillus</taxon>
        <taxon>Bacillus cereus group</taxon>
    </lineage>
</organism>
<comment type="caution">
    <text evidence="6">The sequence shown here is derived from an EMBL/GenBank/DDBJ whole genome shotgun (WGS) entry which is preliminary data.</text>
</comment>
<name>A0A2B0LM25_BACCE</name>
<evidence type="ECO:0000256" key="2">
    <source>
        <dbReference type="ARBA" id="ARBA00022448"/>
    </source>
</evidence>
<dbReference type="GO" id="GO:0016887">
    <property type="term" value="F:ATP hydrolysis activity"/>
    <property type="evidence" value="ECO:0007669"/>
    <property type="project" value="InterPro"/>
</dbReference>
<keyword evidence="4" id="KW-0067">ATP-binding</keyword>
<dbReference type="PANTHER" id="PTHR43335:SF4">
    <property type="entry name" value="ABC TRANSPORTER, ATP-BINDING PROTEIN"/>
    <property type="match status" value="1"/>
</dbReference>
<feature type="domain" description="ABC transporter" evidence="5">
    <location>
        <begin position="8"/>
        <end position="236"/>
    </location>
</feature>
<dbReference type="EMBL" id="NUWN01000101">
    <property type="protein sequence ID" value="PFK30783.1"/>
    <property type="molecule type" value="Genomic_DNA"/>
</dbReference>
<dbReference type="Proteomes" id="UP000242656">
    <property type="component" value="Unassembled WGS sequence"/>
</dbReference>
<gene>
    <name evidence="6" type="ORF">COI93_21785</name>
</gene>
<dbReference type="AlphaFoldDB" id="A0A2B0LM25"/>
<dbReference type="Pfam" id="PF00005">
    <property type="entry name" value="ABC_tran"/>
    <property type="match status" value="1"/>
</dbReference>
<evidence type="ECO:0000256" key="4">
    <source>
        <dbReference type="ARBA" id="ARBA00022840"/>
    </source>
</evidence>
<keyword evidence="2" id="KW-0813">Transport</keyword>
<evidence type="ECO:0000256" key="1">
    <source>
        <dbReference type="ARBA" id="ARBA00005417"/>
    </source>
</evidence>
<dbReference type="InterPro" id="IPR003439">
    <property type="entry name" value="ABC_transporter-like_ATP-bd"/>
</dbReference>
<dbReference type="SMART" id="SM00382">
    <property type="entry name" value="AAA"/>
    <property type="match status" value="1"/>
</dbReference>
<proteinExistence type="inferred from homology"/>
<dbReference type="PROSITE" id="PS50893">
    <property type="entry name" value="ABC_TRANSPORTER_2"/>
    <property type="match status" value="1"/>
</dbReference>
<sequence length="319" mass="35121">MGQLKTVLSVQHLTKEIKGKLIVQDISFDVVEGEIIGLLGANGAGKTTTMKMIVGLSTISAGDVRIAGYSIKSQFSKALFNVGAVIEAPAFYPYLSGYENLRQYQRLHKNASKDWLLEVASLTGIEHALKQRVGTYSMGMKQRLGIAQALLRKPKLLVLDEPMNALDPAGVRETRNYLNRIAADLGVAIVISSHQLSEIEQMAHRVVIIQNGRLVTEQRIDDGLSDGNFCITLHINNIELTSEVVVNLFGDDHHALDYMQTEKLSNGLHTMTVAIDEGQVPNLIRALCDAGVEVHRVLPAHTSLEDRFLEWTTVRGEVS</sequence>
<evidence type="ECO:0000313" key="7">
    <source>
        <dbReference type="Proteomes" id="UP000242656"/>
    </source>
</evidence>